<dbReference type="RefSeq" id="WP_184257891.1">
    <property type="nucleotide sequence ID" value="NZ_JACHIO010000015.1"/>
</dbReference>
<gene>
    <name evidence="1" type="ORF">HDF15_003676</name>
</gene>
<evidence type="ECO:0000313" key="1">
    <source>
        <dbReference type="EMBL" id="MBB5065313.1"/>
    </source>
</evidence>
<reference evidence="1 2" key="1">
    <citation type="submission" date="2020-08" db="EMBL/GenBank/DDBJ databases">
        <title>Genomic Encyclopedia of Type Strains, Phase IV (KMG-V): Genome sequencing to study the core and pangenomes of soil and plant-associated prokaryotes.</title>
        <authorList>
            <person name="Whitman W."/>
        </authorList>
    </citation>
    <scope>NUCLEOTIDE SEQUENCE [LARGE SCALE GENOMIC DNA]</scope>
    <source>
        <strain evidence="1 2">X5P3</strain>
    </source>
</reference>
<comment type="caution">
    <text evidence="1">The sequence shown here is derived from an EMBL/GenBank/DDBJ whole genome shotgun (WGS) entry which is preliminary data.</text>
</comment>
<dbReference type="Proteomes" id="UP000584867">
    <property type="component" value="Unassembled WGS sequence"/>
</dbReference>
<protein>
    <submittedName>
        <fullName evidence="1">Uncharacterized protein</fullName>
    </submittedName>
</protein>
<organism evidence="1 2">
    <name type="scientific">Granulicella mallensis</name>
    <dbReference type="NCBI Taxonomy" id="940614"/>
    <lineage>
        <taxon>Bacteria</taxon>
        <taxon>Pseudomonadati</taxon>
        <taxon>Acidobacteriota</taxon>
        <taxon>Terriglobia</taxon>
        <taxon>Terriglobales</taxon>
        <taxon>Acidobacteriaceae</taxon>
        <taxon>Granulicella</taxon>
    </lineage>
</organism>
<accession>A0A7W8EA74</accession>
<name>A0A7W8EA74_9BACT</name>
<proteinExistence type="predicted"/>
<sequence>MDFPGNSIELHVIALLALIAVLFQGYSAKPFSVKHDGMVPVHAAARKGSLPQDSSMGPEYPRFKQGIWLVQITDGSGNKLEPKEEEFCGSLEYVNLFPHVAHKSKKQVLMDPEGGLFQRSRSLGSGKFLVEFKDNSFEGNSRLERHTVTADNGTAFTDSAVMLLDQGHKSKVFAEASWQRRCSQ</sequence>
<dbReference type="AlphaFoldDB" id="A0A7W8EA74"/>
<dbReference type="EMBL" id="JACHIO010000015">
    <property type="protein sequence ID" value="MBB5065313.1"/>
    <property type="molecule type" value="Genomic_DNA"/>
</dbReference>
<evidence type="ECO:0000313" key="2">
    <source>
        <dbReference type="Proteomes" id="UP000584867"/>
    </source>
</evidence>